<feature type="domain" description="Helicase C-terminal" evidence="2">
    <location>
        <begin position="987"/>
        <end position="1151"/>
    </location>
</feature>
<dbReference type="EMBL" id="AOLW01000007">
    <property type="protein sequence ID" value="EMA25396.1"/>
    <property type="molecule type" value="Genomic_DNA"/>
</dbReference>
<reference evidence="3 4" key="1">
    <citation type="journal article" date="2014" name="PLoS Genet.">
        <title>Phylogenetically driven sequencing of extremely halophilic archaea reveals strategies for static and dynamic osmo-response.</title>
        <authorList>
            <person name="Becker E.A."/>
            <person name="Seitzer P.M."/>
            <person name="Tritt A."/>
            <person name="Larsen D."/>
            <person name="Krusor M."/>
            <person name="Yao A.I."/>
            <person name="Wu D."/>
            <person name="Madern D."/>
            <person name="Eisen J.A."/>
            <person name="Darling A.E."/>
            <person name="Facciotti M.T."/>
        </authorList>
    </citation>
    <scope>NUCLEOTIDE SEQUENCE [LARGE SCALE GENOMIC DNA]</scope>
    <source>
        <strain evidence="3 4">JCM 13557</strain>
    </source>
</reference>
<dbReference type="GO" id="GO:0004386">
    <property type="term" value="F:helicase activity"/>
    <property type="evidence" value="ECO:0007669"/>
    <property type="project" value="UniProtKB-KW"/>
</dbReference>
<dbReference type="Pfam" id="PF00271">
    <property type="entry name" value="Helicase_C"/>
    <property type="match status" value="1"/>
</dbReference>
<keyword evidence="3" id="KW-0067">ATP-binding</keyword>
<feature type="compositionally biased region" description="Basic and acidic residues" evidence="1">
    <location>
        <begin position="11"/>
        <end position="22"/>
    </location>
</feature>
<evidence type="ECO:0000313" key="4">
    <source>
        <dbReference type="Proteomes" id="UP000011623"/>
    </source>
</evidence>
<dbReference type="InterPro" id="IPR027417">
    <property type="entry name" value="P-loop_NTPase"/>
</dbReference>
<keyword evidence="3" id="KW-0547">Nucleotide-binding</keyword>
<feature type="region of interest" description="Disordered" evidence="1">
    <location>
        <begin position="1250"/>
        <end position="1289"/>
    </location>
</feature>
<dbReference type="PROSITE" id="PS51194">
    <property type="entry name" value="HELICASE_CTER"/>
    <property type="match status" value="1"/>
</dbReference>
<dbReference type="RefSeq" id="WP_008307693.1">
    <property type="nucleotide sequence ID" value="NZ_AOLW01000007.1"/>
</dbReference>
<sequence length="1289" mass="147195">MSPSHSGFIDEPPKDAGDAQYRDQDRLSRYFGDRVLAEISGTGKRGGDDKAMADLPSDTYFAGSIISSEQADYSGLSRDLQAKLSPSAIQAEFLFDPRTATELTVVVSGNVYYRSFPTYDEQTGDGAVAVVTDEDSGNEDSEEEGGEGELAQVFRRIEFESSPIEVTIPSMDQFEERDIVTAGVERSVLRTLTNRLQDRVRTIDEEHSSPPVWRAAADLPDPQSITLGDLDGADTGSHVKVDDYTGDYQLPPGLLSRDESDVERENFETIVERIVQQASDSPFVPPWNLDVQCEFAEEDGLVRGTLTIENTSSPNADTTGYDTEYGADTYDTTLFDLTAEISLSKGEFQDFTFERLDEDFRYDRKLPGHGTNCTVTRVDESTLRTAYLPTHRQRRYVTRDPDSFANSLDTSFETLSDLERGGLDALENIADQMETYGSKTYDEYLEEYESDPDFRTEDREDFQKDREAFRQEIQRFRRGIECLRWDLSSGDGHVARSFELMNETFVEKVTDKEGDMEYDSWRLFQLVFILRVVPDVASREYDEWAEVSWREGEDAKNFDGSDLEALDVVDILWFPTGGGKTEAYLGLAVFNAFFDRKRGKQYGVTAWTRFPLRLLSLQQTQRIGEILMHAELLRLQETDIEGDGYFPFTLGYLVGSKNTPNKLSNYAKGRSAEPEDFLRDFERYADPEAESLREEVKIFPSCPVCGSEVKIRATDDLRLAHYCTASADKCAYQGRDRHGSEDYRIFADDELPIHIVDNELYRYAPTMIVGTIDKITAVGYERKSAHLYAGKMSHWCPDHGFASFDECTEKYGCHSRYGGDNSDEGRHLVRLEQTPFGSPYDIAPGLQVQDELHLLEESLGTFDSHFETFVDAYQRYNGEQRTKIVGATATIEEYDEQARELYLRKAERFPVQGPEVGENFYATTKDTTRRHFVGIMPHGKTHINAIIQLNYFYLRAIESLRQEAQEAHSKLDLIAELGFETVQKNDDLLDLLDLYETALTYTISKRDKNRFTQSMRGQIAGYLREDGLREPYLAELTGDTPFDDVEDILGNLEDPPQEVEDRYNTIAATNMISHGVDVDRFNSMIFFGMPRQTAEYIQSSSRAGRKHPGVVFLCFNPARERDQSHYHLFEKYHEYLDRLVEPVPLNRWSHFSVRRTLPSMIFAWNLNQWLYESGERLFFGDQTSDLIRSLQSGRGLSYGISINDSTEFQELLEKSYGSDLIGELPEAFREILDRERDRAFTNLENIQSDMASDALNPGPMTSLRDIDEPIPFKPHDRENRQLFNTLSRR</sequence>
<keyword evidence="3" id="KW-0347">Helicase</keyword>
<feature type="region of interest" description="Disordered" evidence="1">
    <location>
        <begin position="1"/>
        <end position="22"/>
    </location>
</feature>
<dbReference type="Gene3D" id="3.40.50.300">
    <property type="entry name" value="P-loop containing nucleotide triphosphate hydrolases"/>
    <property type="match status" value="1"/>
</dbReference>
<dbReference type="SUPFAM" id="SSF52540">
    <property type="entry name" value="P-loop containing nucleoside triphosphate hydrolases"/>
    <property type="match status" value="1"/>
</dbReference>
<accession>M0KVW6</accession>
<keyword evidence="3" id="KW-0378">Hydrolase</keyword>
<dbReference type="PATRIC" id="fig|1227452.3.peg.607"/>
<dbReference type="Proteomes" id="UP000011623">
    <property type="component" value="Unassembled WGS sequence"/>
</dbReference>
<dbReference type="SMART" id="SM00490">
    <property type="entry name" value="HELICc"/>
    <property type="match status" value="1"/>
</dbReference>
<evidence type="ECO:0000313" key="3">
    <source>
        <dbReference type="EMBL" id="EMA25396.1"/>
    </source>
</evidence>
<keyword evidence="4" id="KW-1185">Reference proteome</keyword>
<organism evidence="3 4">
    <name type="scientific">Haloarcula amylolytica JCM 13557</name>
    <dbReference type="NCBI Taxonomy" id="1227452"/>
    <lineage>
        <taxon>Archaea</taxon>
        <taxon>Methanobacteriati</taxon>
        <taxon>Methanobacteriota</taxon>
        <taxon>Stenosarchaea group</taxon>
        <taxon>Halobacteria</taxon>
        <taxon>Halobacteriales</taxon>
        <taxon>Haloarculaceae</taxon>
        <taxon>Haloarcula</taxon>
    </lineage>
</organism>
<gene>
    <name evidence="3" type="ORF">C442_03021</name>
</gene>
<proteinExistence type="predicted"/>
<evidence type="ECO:0000256" key="1">
    <source>
        <dbReference type="SAM" id="MobiDB-lite"/>
    </source>
</evidence>
<protein>
    <submittedName>
        <fullName evidence="3">Helicase domain-containing protein</fullName>
    </submittedName>
</protein>
<name>M0KVW6_9EURY</name>
<dbReference type="InterPro" id="IPR001650">
    <property type="entry name" value="Helicase_C-like"/>
</dbReference>
<comment type="caution">
    <text evidence="3">The sequence shown here is derived from an EMBL/GenBank/DDBJ whole genome shotgun (WGS) entry which is preliminary data.</text>
</comment>
<dbReference type="CDD" id="cd18785">
    <property type="entry name" value="SF2_C"/>
    <property type="match status" value="1"/>
</dbReference>
<evidence type="ECO:0000259" key="2">
    <source>
        <dbReference type="PROSITE" id="PS51194"/>
    </source>
</evidence>